<gene>
    <name evidence="7" type="primary">ABCG24</name>
    <name evidence="7" type="ORF">SPIL2461_LOCUS5507</name>
</gene>
<comment type="caution">
    <text evidence="7">The sequence shown here is derived from an EMBL/GenBank/DDBJ whole genome shotgun (WGS) entry which is preliminary data.</text>
</comment>
<organism evidence="7 8">
    <name type="scientific">Symbiodinium pilosum</name>
    <name type="common">Dinoflagellate</name>
    <dbReference type="NCBI Taxonomy" id="2952"/>
    <lineage>
        <taxon>Eukaryota</taxon>
        <taxon>Sar</taxon>
        <taxon>Alveolata</taxon>
        <taxon>Dinophyceae</taxon>
        <taxon>Suessiales</taxon>
        <taxon>Symbiodiniaceae</taxon>
        <taxon>Symbiodinium</taxon>
    </lineage>
</organism>
<dbReference type="GO" id="GO:0016887">
    <property type="term" value="F:ATP hydrolysis activity"/>
    <property type="evidence" value="ECO:0007669"/>
    <property type="project" value="InterPro"/>
</dbReference>
<dbReference type="GO" id="GO:0016020">
    <property type="term" value="C:membrane"/>
    <property type="evidence" value="ECO:0007669"/>
    <property type="project" value="UniProtKB-SubCell"/>
</dbReference>
<dbReference type="OrthoDB" id="184675at2759"/>
<keyword evidence="8" id="KW-1185">Reference proteome</keyword>
<name>A0A812MLS2_SYMPI</name>
<dbReference type="SUPFAM" id="SSF52540">
    <property type="entry name" value="P-loop containing nucleoside triphosphate hydrolases"/>
    <property type="match status" value="1"/>
</dbReference>
<dbReference type="InterPro" id="IPR003439">
    <property type="entry name" value="ABC_transporter-like_ATP-bd"/>
</dbReference>
<dbReference type="AlphaFoldDB" id="A0A812MLS2"/>
<dbReference type="Pfam" id="PF00005">
    <property type="entry name" value="ABC_tran"/>
    <property type="match status" value="1"/>
</dbReference>
<evidence type="ECO:0000256" key="1">
    <source>
        <dbReference type="ARBA" id="ARBA00004141"/>
    </source>
</evidence>
<sequence>MVTQDLKMDAIWGSEERNILDEITGTFEAGRLSAIMGPSGCGKSTLLDVLTGKKKTDSKWTVKGDILINNQKIDIESIKPIIGFVPQDDVVHEGLTVRENIFFSAAKRMPATTSNSRLRAITNDVLQVLQLEPKQNLLVGNRTRTGEGLSGGQKKRVNVGIELAACPTILFLDEPTSGLDATASLLLVQQLRRMPGQPCRQSRTSKN</sequence>
<dbReference type="Proteomes" id="UP000649617">
    <property type="component" value="Unassembled WGS sequence"/>
</dbReference>
<dbReference type="InterPro" id="IPR050352">
    <property type="entry name" value="ABCG_transporters"/>
</dbReference>
<dbReference type="GO" id="GO:0042626">
    <property type="term" value="F:ATPase-coupled transmembrane transporter activity"/>
    <property type="evidence" value="ECO:0007669"/>
    <property type="project" value="TreeGrafter"/>
</dbReference>
<evidence type="ECO:0000313" key="8">
    <source>
        <dbReference type="Proteomes" id="UP000649617"/>
    </source>
</evidence>
<evidence type="ECO:0000259" key="6">
    <source>
        <dbReference type="PROSITE" id="PS50893"/>
    </source>
</evidence>
<keyword evidence="5" id="KW-0472">Membrane</keyword>
<evidence type="ECO:0000313" key="7">
    <source>
        <dbReference type="EMBL" id="CAE7261792.1"/>
    </source>
</evidence>
<dbReference type="Gene3D" id="3.40.50.300">
    <property type="entry name" value="P-loop containing nucleotide triphosphate hydrolases"/>
    <property type="match status" value="1"/>
</dbReference>
<accession>A0A812MLS2</accession>
<dbReference type="EMBL" id="CAJNIZ010007847">
    <property type="protein sequence ID" value="CAE7261792.1"/>
    <property type="molecule type" value="Genomic_DNA"/>
</dbReference>
<reference evidence="7" key="1">
    <citation type="submission" date="2021-02" db="EMBL/GenBank/DDBJ databases">
        <authorList>
            <person name="Dougan E. K."/>
            <person name="Rhodes N."/>
            <person name="Thang M."/>
            <person name="Chan C."/>
        </authorList>
    </citation>
    <scope>NUCLEOTIDE SEQUENCE</scope>
</reference>
<evidence type="ECO:0000256" key="5">
    <source>
        <dbReference type="ARBA" id="ARBA00023136"/>
    </source>
</evidence>
<keyword evidence="3" id="KW-0812">Transmembrane</keyword>
<proteinExistence type="predicted"/>
<dbReference type="InterPro" id="IPR017871">
    <property type="entry name" value="ABC_transporter-like_CS"/>
</dbReference>
<feature type="domain" description="ABC transporter" evidence="6">
    <location>
        <begin position="1"/>
        <end position="204"/>
    </location>
</feature>
<dbReference type="PANTHER" id="PTHR48041:SF91">
    <property type="entry name" value="ABC TRANSPORTER G FAMILY MEMBER 28"/>
    <property type="match status" value="1"/>
</dbReference>
<keyword evidence="2" id="KW-0813">Transport</keyword>
<keyword evidence="4" id="KW-1133">Transmembrane helix</keyword>
<dbReference type="PANTHER" id="PTHR48041">
    <property type="entry name" value="ABC TRANSPORTER G FAMILY MEMBER 28"/>
    <property type="match status" value="1"/>
</dbReference>
<dbReference type="PROSITE" id="PS50893">
    <property type="entry name" value="ABC_TRANSPORTER_2"/>
    <property type="match status" value="1"/>
</dbReference>
<evidence type="ECO:0000256" key="3">
    <source>
        <dbReference type="ARBA" id="ARBA00022692"/>
    </source>
</evidence>
<dbReference type="GO" id="GO:0005524">
    <property type="term" value="F:ATP binding"/>
    <property type="evidence" value="ECO:0007669"/>
    <property type="project" value="InterPro"/>
</dbReference>
<comment type="subcellular location">
    <subcellularLocation>
        <location evidence="1">Membrane</location>
        <topology evidence="1">Multi-pass membrane protein</topology>
    </subcellularLocation>
</comment>
<evidence type="ECO:0000256" key="4">
    <source>
        <dbReference type="ARBA" id="ARBA00022989"/>
    </source>
</evidence>
<dbReference type="PROSITE" id="PS00211">
    <property type="entry name" value="ABC_TRANSPORTER_1"/>
    <property type="match status" value="1"/>
</dbReference>
<dbReference type="InterPro" id="IPR027417">
    <property type="entry name" value="P-loop_NTPase"/>
</dbReference>
<evidence type="ECO:0000256" key="2">
    <source>
        <dbReference type="ARBA" id="ARBA00022448"/>
    </source>
</evidence>
<protein>
    <submittedName>
        <fullName evidence="7">ABCG24 protein</fullName>
    </submittedName>
</protein>